<accession>A0A6J2YP70</accession>
<dbReference type="FunCoup" id="A0A6J2YP70">
    <property type="interactions" value="41"/>
</dbReference>
<reference evidence="3" key="1">
    <citation type="submission" date="2025-08" db="UniProtKB">
        <authorList>
            <consortium name="RefSeq"/>
        </authorList>
    </citation>
    <scope>IDENTIFICATION</scope>
    <source>
        <tissue evidence="3">Gonads</tissue>
    </source>
</reference>
<dbReference type="RefSeq" id="XP_030765813.1">
    <property type="nucleotide sequence ID" value="XM_030909953.1"/>
</dbReference>
<protein>
    <submittedName>
        <fullName evidence="3">Flightin isoform X2</fullName>
    </submittedName>
</protein>
<feature type="region of interest" description="Disordered" evidence="1">
    <location>
        <begin position="1"/>
        <end position="57"/>
    </location>
</feature>
<dbReference type="OrthoDB" id="6344929at2759"/>
<name>A0A6J2YP70_SITOR</name>
<evidence type="ECO:0000256" key="1">
    <source>
        <dbReference type="SAM" id="MobiDB-lite"/>
    </source>
</evidence>
<evidence type="ECO:0000313" key="2">
    <source>
        <dbReference type="Proteomes" id="UP000504635"/>
    </source>
</evidence>
<gene>
    <name evidence="3" type="primary">LOC115889870</name>
</gene>
<keyword evidence="2" id="KW-1185">Reference proteome</keyword>
<dbReference type="Proteomes" id="UP000504635">
    <property type="component" value="Unplaced"/>
</dbReference>
<proteinExistence type="predicted"/>
<evidence type="ECO:0000313" key="3">
    <source>
        <dbReference type="RefSeq" id="XP_030765813.1"/>
    </source>
</evidence>
<organism evidence="2 3">
    <name type="scientific">Sitophilus oryzae</name>
    <name type="common">Rice weevil</name>
    <name type="synonym">Curculio oryzae</name>
    <dbReference type="NCBI Taxonomy" id="7048"/>
    <lineage>
        <taxon>Eukaryota</taxon>
        <taxon>Metazoa</taxon>
        <taxon>Ecdysozoa</taxon>
        <taxon>Arthropoda</taxon>
        <taxon>Hexapoda</taxon>
        <taxon>Insecta</taxon>
        <taxon>Pterygota</taxon>
        <taxon>Neoptera</taxon>
        <taxon>Endopterygota</taxon>
        <taxon>Coleoptera</taxon>
        <taxon>Polyphaga</taxon>
        <taxon>Cucujiformia</taxon>
        <taxon>Curculionidae</taxon>
        <taxon>Dryophthorinae</taxon>
        <taxon>Sitophilus</taxon>
    </lineage>
</organism>
<dbReference type="GeneID" id="115889870"/>
<sequence>MADDDNADWFSAADEPEAAPEPAAAPAGAAGGAEEAPAAGGEAPAEGGAPEEAAAAEAEADYLDPDKLLLFKHWIRPKYLQYKYIYDYRRSYYDNVIEVIESRRKGYRRNIPRPQTWAERVLRTYSDPFYKLESFDRYLEDVKLVTRSEVSGRLYNYFANETFNKRYNKLSY</sequence>
<dbReference type="AlphaFoldDB" id="A0A6J2YP70"/>
<dbReference type="InParanoid" id="A0A6J2YP70"/>
<feature type="compositionally biased region" description="Low complexity" evidence="1">
    <location>
        <begin position="20"/>
        <end position="57"/>
    </location>
</feature>